<feature type="non-terminal residue" evidence="5">
    <location>
        <position position="1"/>
    </location>
</feature>
<feature type="region of interest" description="Disordered" evidence="4">
    <location>
        <begin position="711"/>
        <end position="835"/>
    </location>
</feature>
<evidence type="ECO:0000256" key="4">
    <source>
        <dbReference type="SAM" id="MobiDB-lite"/>
    </source>
</evidence>
<feature type="compositionally biased region" description="Low complexity" evidence="4">
    <location>
        <begin position="97"/>
        <end position="106"/>
    </location>
</feature>
<comment type="caution">
    <text evidence="5">The sequence shown here is derived from an EMBL/GenBank/DDBJ whole genome shotgun (WGS) entry which is preliminary data.</text>
</comment>
<feature type="compositionally biased region" description="Basic and acidic residues" evidence="4">
    <location>
        <begin position="85"/>
        <end position="96"/>
    </location>
</feature>
<feature type="compositionally biased region" description="Low complexity" evidence="4">
    <location>
        <begin position="904"/>
        <end position="933"/>
    </location>
</feature>
<feature type="compositionally biased region" description="Low complexity" evidence="4">
    <location>
        <begin position="385"/>
        <end position="395"/>
    </location>
</feature>
<feature type="compositionally biased region" description="Basic and acidic residues" evidence="4">
    <location>
        <begin position="613"/>
        <end position="641"/>
    </location>
</feature>
<feature type="region of interest" description="Disordered" evidence="4">
    <location>
        <begin position="1270"/>
        <end position="1305"/>
    </location>
</feature>
<feature type="compositionally biased region" description="Acidic residues" evidence="4">
    <location>
        <begin position="239"/>
        <end position="252"/>
    </location>
</feature>
<keyword evidence="3" id="KW-0175">Coiled coil</keyword>
<feature type="compositionally biased region" description="Pro residues" evidence="4">
    <location>
        <begin position="770"/>
        <end position="788"/>
    </location>
</feature>
<protein>
    <submittedName>
        <fullName evidence="5">Uncharacterized protein</fullName>
    </submittedName>
</protein>
<keyword evidence="2" id="KW-0333">Golgi apparatus</keyword>
<evidence type="ECO:0000256" key="1">
    <source>
        <dbReference type="ARBA" id="ARBA00004555"/>
    </source>
</evidence>
<dbReference type="EMBL" id="CAUYUJ010017767">
    <property type="protein sequence ID" value="CAK0877721.1"/>
    <property type="molecule type" value="Genomic_DNA"/>
</dbReference>
<dbReference type="PANTHER" id="PTHR18921:SF2">
    <property type="entry name" value="THYROID RECEPTOR-INTERACTING PROTEIN 11"/>
    <property type="match status" value="1"/>
</dbReference>
<dbReference type="PANTHER" id="PTHR18921">
    <property type="entry name" value="MYOSIN HEAVY CHAIN - RELATED"/>
    <property type="match status" value="1"/>
</dbReference>
<feature type="compositionally biased region" description="Low complexity" evidence="4">
    <location>
        <begin position="1270"/>
        <end position="1281"/>
    </location>
</feature>
<sequence length="1305" mass="137108">EARLWRAQRRQARQAFEQEDTAEREGLVAAALEVQRVLRERAAAVARERAEEDRRAEWAASVTERTRSALSEGRARARCPFLEELRSSREAERAAREATAQRSAALLRRMAEEKVARAEAEQKATEEQRASEEAEQKAAEEQLAVEETARKASKEVKQKAADQQRATDEAVRQASEEAEQKAADEQRAMEAEQKAADEQRATEAEQKAADEQRATAEQKAADEQRAAEAAARQACEAPADADEEADAEEEPPESARLASSLGDARDEESLAADGDLLQWFAPLQAALRARDAEQAVSEQRAGKEEAPVEDTPVEDEIGPADLRVQPSAGVPDAPLAKAEALLAAPAAEEGTLAADKLGPMDLQSQPSAGIPEAPPAKAEPPPAAPTAVELAALEEGTPAADELGPADLQSQLSAGIPEAPRAKAGPPPAAPTAVELAALEEGTPAADELGPADLQSQPSAGMPEAPPAKAEPPPAAPTAVELAALAPASTTLAQPAHPGDTRLSVASQEGFAVGDVVSITAGGHSETRTIAGFGSIIVHPPLSNGYQVGAVVARVSGPAEQVAAAEPRAAGEAEQRADAPSPAGRELEAPPAPAAAERSAERSAEEQGPAQGAEHRAEQEGREAGRAAERGAAPEREARLEAERAWRARELEAERQAEWRVQQAEQKALQAEQRAVEDQKARLAAEWRAAQEREARLETEKALKVLELEVERQARGAAEQRAAEGLRAREEAERRADDERRAREEAERQLREALRMQTSARGGGREEPTPASPRAPAPPAPAPPPAPPQAQGAAVERSEQEAEGRQEAEQRVPPPEARGELDASAGPDTNDEAAVQDALQLTLKTTFDTTAPEEASEWSLSSGVAELSWVVGSEFLDELGDAVLDVGPCFSEVDLGAPSTPGTSPRQSRPVRPRPAALPAEAIPEGPAEGPLAELPPPERPDDDGPGTYWVVSAGVAGTVPVTAGRSCASTTVGEVRAGTIVGALAIHEDSDQGCRRAQIASPGGWITLLDTGSGCRFARRVSEDGPGGYAVVSTGSASLLPVTESAERESRVVAELGTGSCVAVVELAPRLVAGRLRARIVIPAAGWVTVLDAASRLRFLERDEGEHQAEATPPAELMEADSPGDYRVTSAGPLDELPVTAAFERGSERMGGLGVGERLTALEVPEALEGGRAPPADSSTDSAGGEAASYGYDLEAEGSAETRLAEDLIGRSVVITGLVQTPQYNGQLGKVEAFDAQLQRYAVLVRGAAGTELAGQAVTAKLRRENLTAPAELATAAPTPRRGRDELGRRGARSPTQGILASER</sequence>
<feature type="compositionally biased region" description="Low complexity" evidence="4">
    <location>
        <begin position="227"/>
        <end position="238"/>
    </location>
</feature>
<feature type="compositionally biased region" description="Pro residues" evidence="4">
    <location>
        <begin position="464"/>
        <end position="476"/>
    </location>
</feature>
<comment type="subcellular location">
    <subcellularLocation>
        <location evidence="1">Golgi apparatus</location>
    </subcellularLocation>
</comment>
<evidence type="ECO:0000313" key="5">
    <source>
        <dbReference type="EMBL" id="CAK0877721.1"/>
    </source>
</evidence>
<feature type="compositionally biased region" description="Basic and acidic residues" evidence="4">
    <location>
        <begin position="147"/>
        <end position="226"/>
    </location>
</feature>
<evidence type="ECO:0000313" key="6">
    <source>
        <dbReference type="Proteomes" id="UP001189429"/>
    </source>
</evidence>
<feature type="compositionally biased region" description="Basic and acidic residues" evidence="4">
    <location>
        <begin position="721"/>
        <end position="754"/>
    </location>
</feature>
<feature type="region of interest" description="Disordered" evidence="4">
    <location>
        <begin position="446"/>
        <end position="476"/>
    </location>
</feature>
<feature type="compositionally biased region" description="Pro residues" evidence="4">
    <location>
        <begin position="372"/>
        <end position="384"/>
    </location>
</feature>
<feature type="compositionally biased region" description="Polar residues" evidence="4">
    <location>
        <begin position="1295"/>
        <end position="1305"/>
    </location>
</feature>
<feature type="region of interest" description="Disordered" evidence="4">
    <location>
        <begin position="563"/>
        <end position="641"/>
    </location>
</feature>
<feature type="region of interest" description="Disordered" evidence="4">
    <location>
        <begin position="288"/>
        <end position="330"/>
    </location>
</feature>
<evidence type="ECO:0000256" key="2">
    <source>
        <dbReference type="ARBA" id="ARBA00023034"/>
    </source>
</evidence>
<feature type="region of interest" description="Disordered" evidence="4">
    <location>
        <begin position="1168"/>
        <end position="1188"/>
    </location>
</feature>
<accession>A0ABN9VVU4</accession>
<feature type="region of interest" description="Disordered" evidence="4">
    <location>
        <begin position="895"/>
        <end position="948"/>
    </location>
</feature>
<feature type="compositionally biased region" description="Basic and acidic residues" evidence="4">
    <location>
        <begin position="796"/>
        <end position="810"/>
    </location>
</feature>
<dbReference type="Proteomes" id="UP001189429">
    <property type="component" value="Unassembled WGS sequence"/>
</dbReference>
<feature type="compositionally biased region" description="Basic and acidic residues" evidence="4">
    <location>
        <begin position="109"/>
        <end position="140"/>
    </location>
</feature>
<feature type="region of interest" description="Disordered" evidence="4">
    <location>
        <begin position="85"/>
        <end position="269"/>
    </location>
</feature>
<reference evidence="5" key="1">
    <citation type="submission" date="2023-10" db="EMBL/GenBank/DDBJ databases">
        <authorList>
            <person name="Chen Y."/>
            <person name="Shah S."/>
            <person name="Dougan E. K."/>
            <person name="Thang M."/>
            <person name="Chan C."/>
        </authorList>
    </citation>
    <scope>NUCLEOTIDE SEQUENCE [LARGE SCALE GENOMIC DNA]</scope>
</reference>
<keyword evidence="6" id="KW-1185">Reference proteome</keyword>
<gene>
    <name evidence="5" type="ORF">PCOR1329_LOCUS61693</name>
</gene>
<proteinExistence type="predicted"/>
<organism evidence="5 6">
    <name type="scientific">Prorocentrum cordatum</name>
    <dbReference type="NCBI Taxonomy" id="2364126"/>
    <lineage>
        <taxon>Eukaryota</taxon>
        <taxon>Sar</taxon>
        <taxon>Alveolata</taxon>
        <taxon>Dinophyceae</taxon>
        <taxon>Prorocentrales</taxon>
        <taxon>Prorocentraceae</taxon>
        <taxon>Prorocentrum</taxon>
    </lineage>
</organism>
<feature type="compositionally biased region" description="Acidic residues" evidence="4">
    <location>
        <begin position="307"/>
        <end position="318"/>
    </location>
</feature>
<feature type="region of interest" description="Disordered" evidence="4">
    <location>
        <begin position="352"/>
        <end position="434"/>
    </location>
</feature>
<evidence type="ECO:0000256" key="3">
    <source>
        <dbReference type="ARBA" id="ARBA00023054"/>
    </source>
</evidence>
<name>A0ABN9VVU4_9DINO</name>